<dbReference type="Pfam" id="PF13649">
    <property type="entry name" value="Methyltransf_25"/>
    <property type="match status" value="1"/>
</dbReference>
<dbReference type="GO" id="GO:0008168">
    <property type="term" value="F:methyltransferase activity"/>
    <property type="evidence" value="ECO:0007669"/>
    <property type="project" value="UniProtKB-KW"/>
</dbReference>
<evidence type="ECO:0000256" key="2">
    <source>
        <dbReference type="ARBA" id="ARBA00022679"/>
    </source>
</evidence>
<dbReference type="STRING" id="1095776.SAMN04515672_2508"/>
<proteinExistence type="predicted"/>
<dbReference type="SUPFAM" id="SSF53335">
    <property type="entry name" value="S-adenosyl-L-methionine-dependent methyltransferases"/>
    <property type="match status" value="1"/>
</dbReference>
<accession>A0A1G8ZYE7</accession>
<dbReference type="Gene3D" id="3.40.50.150">
    <property type="entry name" value="Vaccinia Virus protein VP39"/>
    <property type="match status" value="1"/>
</dbReference>
<evidence type="ECO:0000259" key="4">
    <source>
        <dbReference type="Pfam" id="PF13649"/>
    </source>
</evidence>
<feature type="compositionally biased region" description="Basic and acidic residues" evidence="3">
    <location>
        <begin position="1"/>
        <end position="14"/>
    </location>
</feature>
<dbReference type="PANTHER" id="PTHR43861:SF1">
    <property type="entry name" value="TRANS-ACONITATE 2-METHYLTRANSFERASE"/>
    <property type="match status" value="1"/>
</dbReference>
<sequence>MKKSLEDHAARFDEQAGEYDESNSDEYRACANLVIEHAGPEADDIVLDLGTGTGAIALALAPDADRVVGRDISEGMMAEAEAKAEEDGLENFEFATGSFREPEYDGDVDVVTSNFALHHLSDAEKREAIEVIAALEPRKFVLGDVMFFGEPDPEVPFYSPEVDDPATVGTLADAFTDAGFSLTAVERVHDQVGVLVAERTPTEAGGVPSDDADDADDEIATDE</sequence>
<organism evidence="5 6">
    <name type="scientific">Natronorubrum texcoconense</name>
    <dbReference type="NCBI Taxonomy" id="1095776"/>
    <lineage>
        <taxon>Archaea</taxon>
        <taxon>Methanobacteriati</taxon>
        <taxon>Methanobacteriota</taxon>
        <taxon>Stenosarchaea group</taxon>
        <taxon>Halobacteria</taxon>
        <taxon>Halobacteriales</taxon>
        <taxon>Natrialbaceae</taxon>
        <taxon>Natronorubrum</taxon>
    </lineage>
</organism>
<dbReference type="Proteomes" id="UP000198882">
    <property type="component" value="Unassembled WGS sequence"/>
</dbReference>
<feature type="domain" description="Methyltransferase" evidence="4">
    <location>
        <begin position="46"/>
        <end position="133"/>
    </location>
</feature>
<dbReference type="EMBL" id="FNFE01000003">
    <property type="protein sequence ID" value="SDK20146.1"/>
    <property type="molecule type" value="Genomic_DNA"/>
</dbReference>
<dbReference type="RefSeq" id="WP_090306730.1">
    <property type="nucleotide sequence ID" value="NZ_FNFE01000003.1"/>
</dbReference>
<protein>
    <submittedName>
        <fullName evidence="5">Methyltransferase domain-containing protein</fullName>
    </submittedName>
</protein>
<feature type="region of interest" description="Disordered" evidence="3">
    <location>
        <begin position="197"/>
        <end position="223"/>
    </location>
</feature>
<dbReference type="InterPro" id="IPR041698">
    <property type="entry name" value="Methyltransf_25"/>
</dbReference>
<feature type="compositionally biased region" description="Acidic residues" evidence="3">
    <location>
        <begin position="15"/>
        <end position="24"/>
    </location>
</feature>
<dbReference type="AlphaFoldDB" id="A0A1G8ZYE7"/>
<keyword evidence="2 5" id="KW-0808">Transferase</keyword>
<dbReference type="PANTHER" id="PTHR43861">
    <property type="entry name" value="TRANS-ACONITATE 2-METHYLTRANSFERASE-RELATED"/>
    <property type="match status" value="1"/>
</dbReference>
<dbReference type="GO" id="GO:0032259">
    <property type="term" value="P:methylation"/>
    <property type="evidence" value="ECO:0007669"/>
    <property type="project" value="UniProtKB-KW"/>
</dbReference>
<dbReference type="OrthoDB" id="4668at2157"/>
<evidence type="ECO:0000256" key="3">
    <source>
        <dbReference type="SAM" id="MobiDB-lite"/>
    </source>
</evidence>
<evidence type="ECO:0000256" key="1">
    <source>
        <dbReference type="ARBA" id="ARBA00022603"/>
    </source>
</evidence>
<feature type="compositionally biased region" description="Acidic residues" evidence="3">
    <location>
        <begin position="210"/>
        <end position="223"/>
    </location>
</feature>
<name>A0A1G8ZYE7_9EURY</name>
<keyword evidence="1 5" id="KW-0489">Methyltransferase</keyword>
<evidence type="ECO:0000313" key="6">
    <source>
        <dbReference type="Proteomes" id="UP000198882"/>
    </source>
</evidence>
<dbReference type="InterPro" id="IPR029063">
    <property type="entry name" value="SAM-dependent_MTases_sf"/>
</dbReference>
<feature type="region of interest" description="Disordered" evidence="3">
    <location>
        <begin position="1"/>
        <end position="24"/>
    </location>
</feature>
<dbReference type="CDD" id="cd02440">
    <property type="entry name" value="AdoMet_MTases"/>
    <property type="match status" value="1"/>
</dbReference>
<reference evidence="6" key="1">
    <citation type="submission" date="2016-10" db="EMBL/GenBank/DDBJ databases">
        <authorList>
            <person name="Varghese N."/>
            <person name="Submissions S."/>
        </authorList>
    </citation>
    <scope>NUCLEOTIDE SEQUENCE [LARGE SCALE GENOMIC DNA]</scope>
    <source>
        <strain evidence="6">B4,CECT 8067,JCM 17497</strain>
    </source>
</reference>
<evidence type="ECO:0000313" key="5">
    <source>
        <dbReference type="EMBL" id="SDK20146.1"/>
    </source>
</evidence>
<keyword evidence="6" id="KW-1185">Reference proteome</keyword>
<gene>
    <name evidence="5" type="ORF">SAMN04515672_2508</name>
</gene>